<accession>A0A8J2H871</accession>
<feature type="signal peptide" evidence="1">
    <location>
        <begin position="1"/>
        <end position="19"/>
    </location>
</feature>
<dbReference type="Proteomes" id="UP000786811">
    <property type="component" value="Unassembled WGS sequence"/>
</dbReference>
<name>A0A8J2H871_COTCN</name>
<gene>
    <name evidence="2" type="ORF">HICCMSTLAB_LOCUS3970</name>
</gene>
<protein>
    <submittedName>
        <fullName evidence="2">Uncharacterized protein</fullName>
    </submittedName>
</protein>
<evidence type="ECO:0000256" key="1">
    <source>
        <dbReference type="SAM" id="SignalP"/>
    </source>
</evidence>
<reference evidence="2" key="1">
    <citation type="submission" date="2021-04" db="EMBL/GenBank/DDBJ databases">
        <authorList>
            <person name="Chebbi M.A.C M."/>
        </authorList>
    </citation>
    <scope>NUCLEOTIDE SEQUENCE</scope>
</reference>
<proteinExistence type="predicted"/>
<keyword evidence="3" id="KW-1185">Reference proteome</keyword>
<keyword evidence="1" id="KW-0732">Signal</keyword>
<sequence length="145" mass="16703">MICRIFPCILIVAISIVSADYSCPEPTRELKLSIHDPDVVRFAQDAWNEFKKYRSDCGHPLSQTEISWAAVLVVAHERRYTIVASYRFDDSVPYEFECLILVQTERSDPLLVACSKIETINNKLVYNKALTDVMTYMQRILHVDS</sequence>
<evidence type="ECO:0000313" key="3">
    <source>
        <dbReference type="Proteomes" id="UP000786811"/>
    </source>
</evidence>
<feature type="chain" id="PRO_5035215912" evidence="1">
    <location>
        <begin position="20"/>
        <end position="145"/>
    </location>
</feature>
<organism evidence="2 3">
    <name type="scientific">Cotesia congregata</name>
    <name type="common">Parasitoid wasp</name>
    <name type="synonym">Apanteles congregatus</name>
    <dbReference type="NCBI Taxonomy" id="51543"/>
    <lineage>
        <taxon>Eukaryota</taxon>
        <taxon>Metazoa</taxon>
        <taxon>Ecdysozoa</taxon>
        <taxon>Arthropoda</taxon>
        <taxon>Hexapoda</taxon>
        <taxon>Insecta</taxon>
        <taxon>Pterygota</taxon>
        <taxon>Neoptera</taxon>
        <taxon>Endopterygota</taxon>
        <taxon>Hymenoptera</taxon>
        <taxon>Apocrita</taxon>
        <taxon>Ichneumonoidea</taxon>
        <taxon>Braconidae</taxon>
        <taxon>Microgastrinae</taxon>
        <taxon>Cotesia</taxon>
    </lineage>
</organism>
<evidence type="ECO:0000313" key="2">
    <source>
        <dbReference type="EMBL" id="CAG5083930.1"/>
    </source>
</evidence>
<comment type="caution">
    <text evidence="2">The sequence shown here is derived from an EMBL/GenBank/DDBJ whole genome shotgun (WGS) entry which is preliminary data.</text>
</comment>
<dbReference type="AlphaFoldDB" id="A0A8J2H871"/>
<dbReference type="EMBL" id="CAJNRD030001118">
    <property type="protein sequence ID" value="CAG5083930.1"/>
    <property type="molecule type" value="Genomic_DNA"/>
</dbReference>